<gene>
    <name evidence="1" type="ORF">FA95DRAFT_1611749</name>
</gene>
<sequence>MVVLELNHGDTLPPIGTHVDPSPVDFGAPYDDEDADIIIRSSDAVDFRLQKLFLVKASRIFKELLLRRSSNSQPSPTGSQDSHRWEQKGDVAVLCLPEDRNVLESLLSLVLPVSPVIPTSLELVMPLLGAATKYQMHSAISVIRRLEQISSDNPFRVYSLAWRFRLRGECLMAVRLSLDRPLTIEGLGEDLCLFSGQALLELVNCRSRSNAVISDALRLYRVSKAAEASTPVSTQISSPEVSSDSSHKKSKKSVSQKNADPGPWLQQYLSRCESDTTALNRRQLYFAFHDHLRAHGTGEDSTCSACADVSADILDREWAAVEDALSGAMQMVSDMISFEEATPQQATSSVSVQALGWPFTADDADLILRSSDLVDFRVYKSSLRASSIFFRDMLSLPQPSESLSQNGNQTLPIIAMAEDSQTLHDLLSVLMHASPMYHRFSVTEAINVLAAAQKYQMEGLMTTIRSLLQDPKFAVPPPIGPGTAFTAYALACKHQLAEEALQAARSTLEFPFTLESCGGDLSLASGDALRVAPLLLRLSWQEWPLFHSREHGWTFRVSQNAAYTTRQTPIDFHDPADEVLQAMGLQGGHVFYKVPHKDGESANVGSPLGKTFIKYAQDGTLTSPGDEAKNALDMNAQCSYWISARDRVMKQMVVWQNRSLDMGMPAAHDTDDAGAAKKLGVIIPQVITMGTVTRRAIEKTWLTASNAKKNRVGSELKAMVRAPDGYAIVGADVDSEEPLLYYVSVVASVLVVASKWNGST</sequence>
<dbReference type="Proteomes" id="UP000814033">
    <property type="component" value="Unassembled WGS sequence"/>
</dbReference>
<organism evidence="1 2">
    <name type="scientific">Auriscalpium vulgare</name>
    <dbReference type="NCBI Taxonomy" id="40419"/>
    <lineage>
        <taxon>Eukaryota</taxon>
        <taxon>Fungi</taxon>
        <taxon>Dikarya</taxon>
        <taxon>Basidiomycota</taxon>
        <taxon>Agaricomycotina</taxon>
        <taxon>Agaricomycetes</taxon>
        <taxon>Russulales</taxon>
        <taxon>Auriscalpiaceae</taxon>
        <taxon>Auriscalpium</taxon>
    </lineage>
</organism>
<accession>A0ACB8RA79</accession>
<evidence type="ECO:0000313" key="2">
    <source>
        <dbReference type="Proteomes" id="UP000814033"/>
    </source>
</evidence>
<evidence type="ECO:0000313" key="1">
    <source>
        <dbReference type="EMBL" id="KAI0040501.1"/>
    </source>
</evidence>
<name>A0ACB8RA79_9AGAM</name>
<reference evidence="1" key="2">
    <citation type="journal article" date="2022" name="New Phytol.">
        <title>Evolutionary transition to the ectomycorrhizal habit in the genomes of a hyperdiverse lineage of mushroom-forming fungi.</title>
        <authorList>
            <person name="Looney B."/>
            <person name="Miyauchi S."/>
            <person name="Morin E."/>
            <person name="Drula E."/>
            <person name="Courty P.E."/>
            <person name="Kohler A."/>
            <person name="Kuo A."/>
            <person name="LaButti K."/>
            <person name="Pangilinan J."/>
            <person name="Lipzen A."/>
            <person name="Riley R."/>
            <person name="Andreopoulos W."/>
            <person name="He G."/>
            <person name="Johnson J."/>
            <person name="Nolan M."/>
            <person name="Tritt A."/>
            <person name="Barry K.W."/>
            <person name="Grigoriev I.V."/>
            <person name="Nagy L.G."/>
            <person name="Hibbett D."/>
            <person name="Henrissat B."/>
            <person name="Matheny P.B."/>
            <person name="Labbe J."/>
            <person name="Martin F.M."/>
        </authorList>
    </citation>
    <scope>NUCLEOTIDE SEQUENCE</scope>
    <source>
        <strain evidence="1">FP105234-sp</strain>
    </source>
</reference>
<comment type="caution">
    <text evidence="1">The sequence shown here is derived from an EMBL/GenBank/DDBJ whole genome shotgun (WGS) entry which is preliminary data.</text>
</comment>
<protein>
    <submittedName>
        <fullName evidence="1">Uncharacterized protein</fullName>
    </submittedName>
</protein>
<proteinExistence type="predicted"/>
<keyword evidence="2" id="KW-1185">Reference proteome</keyword>
<reference evidence="1" key="1">
    <citation type="submission" date="2021-02" db="EMBL/GenBank/DDBJ databases">
        <authorList>
            <consortium name="DOE Joint Genome Institute"/>
            <person name="Ahrendt S."/>
            <person name="Looney B.P."/>
            <person name="Miyauchi S."/>
            <person name="Morin E."/>
            <person name="Drula E."/>
            <person name="Courty P.E."/>
            <person name="Chicoki N."/>
            <person name="Fauchery L."/>
            <person name="Kohler A."/>
            <person name="Kuo A."/>
            <person name="Labutti K."/>
            <person name="Pangilinan J."/>
            <person name="Lipzen A."/>
            <person name="Riley R."/>
            <person name="Andreopoulos W."/>
            <person name="He G."/>
            <person name="Johnson J."/>
            <person name="Barry K.W."/>
            <person name="Grigoriev I.V."/>
            <person name="Nagy L."/>
            <person name="Hibbett D."/>
            <person name="Henrissat B."/>
            <person name="Matheny P.B."/>
            <person name="Labbe J."/>
            <person name="Martin F."/>
        </authorList>
    </citation>
    <scope>NUCLEOTIDE SEQUENCE</scope>
    <source>
        <strain evidence="1">FP105234-sp</strain>
    </source>
</reference>
<dbReference type="EMBL" id="MU276191">
    <property type="protein sequence ID" value="KAI0040501.1"/>
    <property type="molecule type" value="Genomic_DNA"/>
</dbReference>